<reference evidence="1 2" key="1">
    <citation type="submission" date="2023-08" db="EMBL/GenBank/DDBJ databases">
        <authorList>
            <person name="Park J.-S."/>
        </authorList>
    </citation>
    <scope>NUCLEOTIDE SEQUENCE [LARGE SCALE GENOMIC DNA]</scope>
    <source>
        <strain evidence="1 2">2205SS18-9</strain>
    </source>
</reference>
<evidence type="ECO:0000313" key="2">
    <source>
        <dbReference type="Proteomes" id="UP001231941"/>
    </source>
</evidence>
<name>A0ABT9J2B0_9BACL</name>
<keyword evidence="2" id="KW-1185">Reference proteome</keyword>
<organism evidence="1 2">
    <name type="scientific">Chengkuizengella axinellae</name>
    <dbReference type="NCBI Taxonomy" id="3064388"/>
    <lineage>
        <taxon>Bacteria</taxon>
        <taxon>Bacillati</taxon>
        <taxon>Bacillota</taxon>
        <taxon>Bacilli</taxon>
        <taxon>Bacillales</taxon>
        <taxon>Paenibacillaceae</taxon>
        <taxon>Chengkuizengella</taxon>
    </lineage>
</organism>
<dbReference type="RefSeq" id="WP_305993055.1">
    <property type="nucleotide sequence ID" value="NZ_JAVAMP010000009.1"/>
</dbReference>
<sequence length="95" mass="11780">MDNTRSLLQKFFYEREWKKSEFKVIYKDTPHYINMDSLVDLIVDHTHPEMQKKIYETVVEMEHQQENIYVFLKYLYKLYLISSKHGKSNQYYIVF</sequence>
<evidence type="ECO:0000313" key="1">
    <source>
        <dbReference type="EMBL" id="MDP5275746.1"/>
    </source>
</evidence>
<dbReference type="EMBL" id="JAVAMP010000009">
    <property type="protein sequence ID" value="MDP5275746.1"/>
    <property type="molecule type" value="Genomic_DNA"/>
</dbReference>
<gene>
    <name evidence="1" type="ORF">Q5Y73_16675</name>
</gene>
<proteinExistence type="predicted"/>
<accession>A0ABT9J2B0</accession>
<dbReference type="Proteomes" id="UP001231941">
    <property type="component" value="Unassembled WGS sequence"/>
</dbReference>
<comment type="caution">
    <text evidence="1">The sequence shown here is derived from an EMBL/GenBank/DDBJ whole genome shotgun (WGS) entry which is preliminary data.</text>
</comment>
<protein>
    <submittedName>
        <fullName evidence="1">Uncharacterized protein</fullName>
    </submittedName>
</protein>